<dbReference type="RefSeq" id="WP_029850554.1">
    <property type="nucleotide sequence ID" value="NZ_CP023248.2"/>
</dbReference>
<dbReference type="EMBL" id="CP023248">
    <property type="protein sequence ID" value="ASZ53697.1"/>
    <property type="molecule type" value="Genomic_DNA"/>
</dbReference>
<organism evidence="1">
    <name type="scientific">Vibrio parahaemolyticus</name>
    <dbReference type="NCBI Taxonomy" id="670"/>
    <lineage>
        <taxon>Bacteria</taxon>
        <taxon>Pseudomonadati</taxon>
        <taxon>Pseudomonadota</taxon>
        <taxon>Gammaproteobacteria</taxon>
        <taxon>Vibrionales</taxon>
        <taxon>Vibrionaceae</taxon>
        <taxon>Vibrio</taxon>
    </lineage>
</organism>
<name>A0A249WAT4_VIBPH</name>
<gene>
    <name evidence="1" type="ORF">YA91_15040</name>
</gene>
<protein>
    <submittedName>
        <fullName evidence="1">Uncharacterized protein</fullName>
    </submittedName>
</protein>
<evidence type="ECO:0000313" key="1">
    <source>
        <dbReference type="EMBL" id="ASZ53697.1"/>
    </source>
</evidence>
<dbReference type="AlphaFoldDB" id="A0A249WAT4"/>
<sequence length="194" mass="22680">MNKNYRVVDKTRTYEDGYLKLVFFRSPKLRDRIGRMRWILVTLTELIVGAELLESLLVTASVPPSLQSEKSECERSGLPLHLSMHIPMGFVTKKLKFKILEVLYYKYCLQYMILESTSPPKVNELEKIINCTRTKFRANKSTFYQFIALRRVYDLSWLVFNISLDLLIYVWSNDLNAALLSALFVEGLRRAIKV</sequence>
<reference evidence="1" key="1">
    <citation type="submission" date="2017-09" db="EMBL/GenBank/DDBJ databases">
        <authorList>
            <person name="Ehlers B."/>
            <person name="Leendertz F.H."/>
        </authorList>
    </citation>
    <scope>NUCLEOTIDE SEQUENCE</scope>
    <source>
        <strain evidence="1">MAVP-26</strain>
    </source>
</reference>
<accession>A0A249WAT4</accession>
<proteinExistence type="predicted"/>